<protein>
    <submittedName>
        <fullName evidence="1">Uncharacterized protein AlNc14C289G10204</fullName>
    </submittedName>
</protein>
<organism evidence="1">
    <name type="scientific">Albugo laibachii Nc14</name>
    <dbReference type="NCBI Taxonomy" id="890382"/>
    <lineage>
        <taxon>Eukaryota</taxon>
        <taxon>Sar</taxon>
        <taxon>Stramenopiles</taxon>
        <taxon>Oomycota</taxon>
        <taxon>Peronosporomycetes</taxon>
        <taxon>Albuginales</taxon>
        <taxon>Albuginaceae</taxon>
        <taxon>Albugo</taxon>
    </lineage>
</organism>
<accession>F0WV59</accession>
<gene>
    <name evidence="1" type="primary">AlNc14C289G10204</name>
    <name evidence="1" type="ORF">ALNC14_114420</name>
</gene>
<reference evidence="1" key="1">
    <citation type="journal article" date="2011" name="PLoS Biol.">
        <title>Gene gain and loss during evolution of obligate parasitism in the white rust pathogen of Arabidopsis thaliana.</title>
        <authorList>
            <person name="Kemen E."/>
            <person name="Gardiner A."/>
            <person name="Schultz-Larsen T."/>
            <person name="Kemen A.C."/>
            <person name="Balmuth A.L."/>
            <person name="Robert-Seilaniantz A."/>
            <person name="Bailey K."/>
            <person name="Holub E."/>
            <person name="Studholme D.J."/>
            <person name="Maclean D."/>
            <person name="Jones J.D."/>
        </authorList>
    </citation>
    <scope>NUCLEOTIDE SEQUENCE</scope>
</reference>
<name>F0WV59_9STRA</name>
<dbReference type="HOGENOM" id="CLU_103143_0_0_1"/>
<evidence type="ECO:0000313" key="1">
    <source>
        <dbReference type="EMBL" id="CCA25298.1"/>
    </source>
</evidence>
<sequence length="276" mass="32708">MSAGQDMYVELGRIASDSEDQIQTRALRRLDSSGPFSGRLTEERLRRMREAYEMKDVSGDNRIANAPQLPRHPMYRGETAKDKRFFVMQYQDYYNTLLAYETCLNKPFVMPVSACVEMWTKEQIVRFEMEKDPMEVTEEDWINYFWAAGEPDAEDLWDIEQEMRGSRMDTTLLDAGSRVARLRKQIYKKLHQHGLQEYVKQADPKRIVKRMIDASEPPPLKRKVVENLKMEIHRKKKKNSVIFCKWCQGMLQSFMRWEPYTMKSTTSPRYDSKDSR</sequence>
<reference evidence="1" key="2">
    <citation type="submission" date="2011-02" db="EMBL/GenBank/DDBJ databases">
        <authorList>
            <person name="MacLean D."/>
        </authorList>
    </citation>
    <scope>NUCLEOTIDE SEQUENCE</scope>
</reference>
<proteinExistence type="predicted"/>
<dbReference type="AlphaFoldDB" id="F0WV59"/>
<dbReference type="EMBL" id="FR824334">
    <property type="protein sequence ID" value="CCA25298.1"/>
    <property type="molecule type" value="Genomic_DNA"/>
</dbReference>